<dbReference type="SUPFAM" id="SSF56112">
    <property type="entry name" value="Protein kinase-like (PK-like)"/>
    <property type="match status" value="1"/>
</dbReference>
<dbReference type="InterPro" id="IPR011009">
    <property type="entry name" value="Kinase-like_dom_sf"/>
</dbReference>
<feature type="transmembrane region" description="Helical" evidence="2">
    <location>
        <begin position="195"/>
        <end position="213"/>
    </location>
</feature>
<comment type="similarity">
    <text evidence="1">Belongs to the protein kinase superfamily. ADCK protein kinase family.</text>
</comment>
<dbReference type="PANTHER" id="PTHR10566:SF113">
    <property type="entry name" value="PROTEIN ACTIVITY OF BC1 COMPLEX KINASE 7, CHLOROPLASTIC"/>
    <property type="match status" value="1"/>
</dbReference>
<protein>
    <submittedName>
        <fullName evidence="3">Probable ubiquinone biosynthesis protein UbiB</fullName>
    </submittedName>
</protein>
<dbReference type="InterPro" id="IPR050154">
    <property type="entry name" value="UbiB_kinase"/>
</dbReference>
<sequence length="218" mass="24655">MARILLAFFNRDYRQIAQLHVDCGWLPADTKVHEFEAAIRGVSEPIFSKPLAEISFAQVLLGLFQTARRFNMQVQPQLVLLQKTMLNIEGLGRQLYPQLNLWETAQPILEQWFKRQVSPKQVYLQLKQEWPDLAQQLPHLPGLIHAALQQAARPLPPLHISTEAPKEKGHWSGLIGLMLFIGAAVLHPIPLLDQVWVAPASVLLGLAGMLVLWNRGNH</sequence>
<accession>Q2PYM3</accession>
<evidence type="ECO:0000313" key="3">
    <source>
        <dbReference type="EMBL" id="ABC25204.1"/>
    </source>
</evidence>
<keyword evidence="2" id="KW-1133">Transmembrane helix</keyword>
<keyword evidence="2" id="KW-0812">Transmembrane</keyword>
<keyword evidence="2" id="KW-0472">Membrane</keyword>
<reference evidence="3" key="1">
    <citation type="journal article" date="2006" name="Appl. Environ. Microbiol.">
        <title>Comparative genomics of DNA fragments from six Antarctic marine planktonic bacteria.</title>
        <authorList>
            <person name="Grzymski J.J."/>
            <person name="Carter B.J."/>
            <person name="DeLong E.F."/>
            <person name="Feldman R.A."/>
            <person name="Ghadiri A."/>
            <person name="Murray A.E."/>
        </authorList>
    </citation>
    <scope>NUCLEOTIDE SEQUENCE</scope>
</reference>
<name>Q2PYM3_9BACT</name>
<evidence type="ECO:0000256" key="2">
    <source>
        <dbReference type="SAM" id="Phobius"/>
    </source>
</evidence>
<dbReference type="EMBL" id="DQ295237">
    <property type="protein sequence ID" value="ABC25204.1"/>
    <property type="molecule type" value="Genomic_DNA"/>
</dbReference>
<keyword evidence="3" id="KW-0830">Ubiquinone</keyword>
<dbReference type="PANTHER" id="PTHR10566">
    <property type="entry name" value="CHAPERONE-ACTIVITY OF BC1 COMPLEX CABC1 -RELATED"/>
    <property type="match status" value="1"/>
</dbReference>
<evidence type="ECO:0000256" key="1">
    <source>
        <dbReference type="ARBA" id="ARBA00009670"/>
    </source>
</evidence>
<dbReference type="AlphaFoldDB" id="Q2PYM3"/>
<organism evidence="3">
    <name type="scientific">uncultured marine bacterium Ant4D3</name>
    <dbReference type="NCBI Taxonomy" id="360423"/>
    <lineage>
        <taxon>Bacteria</taxon>
        <taxon>environmental samples</taxon>
    </lineage>
</organism>
<proteinExistence type="inferred from homology"/>
<feature type="transmembrane region" description="Helical" evidence="2">
    <location>
        <begin position="171"/>
        <end position="189"/>
    </location>
</feature>